<feature type="domain" description="VWFA" evidence="1">
    <location>
        <begin position="262"/>
        <end position="432"/>
    </location>
</feature>
<organism evidence="3 4">
    <name type="scientific">Clostridium omnivorum</name>
    <dbReference type="NCBI Taxonomy" id="1604902"/>
    <lineage>
        <taxon>Bacteria</taxon>
        <taxon>Bacillati</taxon>
        <taxon>Bacillota</taxon>
        <taxon>Clostridia</taxon>
        <taxon>Eubacteriales</taxon>
        <taxon>Clostridiaceae</taxon>
        <taxon>Clostridium</taxon>
    </lineage>
</organism>
<dbReference type="InterPro" id="IPR013694">
    <property type="entry name" value="VIT"/>
</dbReference>
<dbReference type="PANTHER" id="PTHR45737">
    <property type="entry name" value="VON WILLEBRAND FACTOR A DOMAIN-CONTAINING PROTEIN 5A"/>
    <property type="match status" value="1"/>
</dbReference>
<evidence type="ECO:0000313" key="4">
    <source>
        <dbReference type="Proteomes" id="UP001208567"/>
    </source>
</evidence>
<protein>
    <recommendedName>
        <fullName evidence="5">VWA domain-containing protein</fullName>
    </recommendedName>
</protein>
<feature type="domain" description="VIT" evidence="2">
    <location>
        <begin position="2"/>
        <end position="130"/>
    </location>
</feature>
<sequence>MLGYGLKGSKEFRNNVALKQVGLQGNICGEFVELSVNQVYENIGEQNIDGIYSFPIPDTAVITGFEATLGGRTLKAMVEDQKEAAKLYDEAVLKGINTLSLEEPNSGMFQFSIGQILPGESVKIKLSYMDRLIYENDSLKLVVPAILAPRSIEHNSKQENYIQDNYKVSLNLLIEPLSKLKIESPTHDIKIEWEEDINLAKVTFSDDLFSLDKDLVLIMKEEKLQEASGMIYKYQEDGEEKGILYLRFIPKLTSSEEEKPNNYMFLVDISESMQGEKLEEAKNALQLCIRNLSEGDSFNIVAFSSELEYFSEFGKVPFNEDNLKRASEWIEKLSAKGGSNILEALKYSLSESNLIGHSTVLLFTDDMMEDENEIIEYVDKNIGDNRLFTFGIDTSANSYMINKLANVGFGRPEFIYEDERIDDVILRQFSRIENPQVDITEIDWGEVKVESTYPRTIDYLYDREPFAIFAKVSGNITGKVTVKGKVDEKEYIKSIDLDSLDLEENAQLILKVWSRNRIESIDEHLKGERGSTAEAMHNKIIELSRESGIISTATSFVMLEQMEDLVLGMPITRIIPLKASEQTIKNIADAKFIESPGFVYKSANKIISNNERNNLLLDKKYPREAILRILALNQYADGSFSNINEEDNYKKIATTASVLLGFTMGKEDILLYMNQLNKSIKYLLQSIQKNSNEYDVPLYTITALALKAALEKDILKGTMEMLVQDSIEMIKTKLVGKSSEMVLKILNSSIRSSLKDIARCLFKVSKDGKYIEEVLNIKDEKNSIDSLAKLSILKAL</sequence>
<keyword evidence="4" id="KW-1185">Reference proteome</keyword>
<proteinExistence type="predicted"/>
<evidence type="ECO:0000313" key="3">
    <source>
        <dbReference type="EMBL" id="GLC32103.1"/>
    </source>
</evidence>
<dbReference type="EMBL" id="BRXR01000001">
    <property type="protein sequence ID" value="GLC32103.1"/>
    <property type="molecule type" value="Genomic_DNA"/>
</dbReference>
<reference evidence="3 4" key="1">
    <citation type="journal article" date="2024" name="Int. J. Syst. Evol. Microbiol.">
        <title>Clostridium omnivorum sp. nov., isolated from anoxic soil under the treatment of reductive soil disinfestation.</title>
        <authorList>
            <person name="Ueki A."/>
            <person name="Tonouchi A."/>
            <person name="Kaku N."/>
            <person name="Honma S."/>
            <person name="Ueki K."/>
        </authorList>
    </citation>
    <scope>NUCLEOTIDE SEQUENCE [LARGE SCALE GENOMIC DNA]</scope>
    <source>
        <strain evidence="3 4">E14</strain>
    </source>
</reference>
<dbReference type="RefSeq" id="WP_264851413.1">
    <property type="nucleotide sequence ID" value="NZ_BRXR01000001.1"/>
</dbReference>
<dbReference type="SMART" id="SM00327">
    <property type="entry name" value="VWA"/>
    <property type="match status" value="1"/>
</dbReference>
<name>A0ABQ5NA19_9CLOT</name>
<dbReference type="Pfam" id="PF13768">
    <property type="entry name" value="VWA_3"/>
    <property type="match status" value="1"/>
</dbReference>
<dbReference type="Pfam" id="PF08487">
    <property type="entry name" value="VIT"/>
    <property type="match status" value="1"/>
</dbReference>
<dbReference type="PANTHER" id="PTHR45737:SF6">
    <property type="entry name" value="VON WILLEBRAND FACTOR A DOMAIN-CONTAINING PROTEIN 5A"/>
    <property type="match status" value="1"/>
</dbReference>
<dbReference type="InterPro" id="IPR002035">
    <property type="entry name" value="VWF_A"/>
</dbReference>
<dbReference type="PROSITE" id="PS50234">
    <property type="entry name" value="VWFA"/>
    <property type="match status" value="1"/>
</dbReference>
<dbReference type="PROSITE" id="PS51468">
    <property type="entry name" value="VIT"/>
    <property type="match status" value="1"/>
</dbReference>
<dbReference type="SUPFAM" id="SSF53300">
    <property type="entry name" value="vWA-like"/>
    <property type="match status" value="1"/>
</dbReference>
<gene>
    <name evidence="3" type="ORF">bsdE14_35130</name>
</gene>
<accession>A0ABQ5NA19</accession>
<evidence type="ECO:0000259" key="1">
    <source>
        <dbReference type="PROSITE" id="PS50234"/>
    </source>
</evidence>
<evidence type="ECO:0000259" key="2">
    <source>
        <dbReference type="PROSITE" id="PS51468"/>
    </source>
</evidence>
<dbReference type="InterPro" id="IPR036465">
    <property type="entry name" value="vWFA_dom_sf"/>
</dbReference>
<evidence type="ECO:0008006" key="5">
    <source>
        <dbReference type="Google" id="ProtNLM"/>
    </source>
</evidence>
<dbReference type="SMART" id="SM00609">
    <property type="entry name" value="VIT"/>
    <property type="match status" value="1"/>
</dbReference>
<dbReference type="Proteomes" id="UP001208567">
    <property type="component" value="Unassembled WGS sequence"/>
</dbReference>
<dbReference type="Gene3D" id="3.40.50.410">
    <property type="entry name" value="von Willebrand factor, type A domain"/>
    <property type="match status" value="1"/>
</dbReference>
<comment type="caution">
    <text evidence="3">The sequence shown here is derived from an EMBL/GenBank/DDBJ whole genome shotgun (WGS) entry which is preliminary data.</text>
</comment>